<name>A0A4R8RI95_COLTR</name>
<proteinExistence type="predicted"/>
<evidence type="ECO:0000313" key="1">
    <source>
        <dbReference type="EMBL" id="TDZ58569.1"/>
    </source>
</evidence>
<accession>A0A4R8RI95</accession>
<protein>
    <recommendedName>
        <fullName evidence="3">F-box domain-containing protein</fullName>
    </recommendedName>
</protein>
<dbReference type="STRING" id="5466.A0A4R8RI95"/>
<dbReference type="EMBL" id="RYZW01000043">
    <property type="protein sequence ID" value="TDZ58569.1"/>
    <property type="molecule type" value="Genomic_DNA"/>
</dbReference>
<gene>
    <name evidence="1" type="ORF">CTRI78_v005289</name>
</gene>
<keyword evidence="2" id="KW-1185">Reference proteome</keyword>
<evidence type="ECO:0000313" key="2">
    <source>
        <dbReference type="Proteomes" id="UP000295703"/>
    </source>
</evidence>
<sequence>MPASSLESLPPELLNEIFSHITDPRTLYHLVVASPASSRLFEYSQSGPQALDNVLSHSMAPQICAMVRGVALIRTANPENRRIASLKAFVEQYASPLAIKPTAPLAAPPLAQTLQHQPEGAARGILLTMRRIHHLTSACLEHYRERCLSINPSRAVDPKIRWSEGGEKAWRQDFPGVPYQPAPMAPPTWVEEQRVMRGFWKLQLLCDAERAIAERRLDWDFGRAGKRVLLPELVCRNFGQKDELDTVFDYVCHLQQNSASATNSTLLPAPPEGHRFQWPEQARPEAPLDSVMGPVHMFGRSSLAGVFYSSLLGLFGESPVRGVPFRPFRELGLAIWEVEKLVVLGLWEPPLDYKGVVRDYMLAMWSNGDKLFRWRSLLSPGDLAEVWVKNEERERRRALVSP</sequence>
<reference evidence="1 2" key="1">
    <citation type="submission" date="2018-12" db="EMBL/GenBank/DDBJ databases">
        <title>Genome sequence and assembly of Colletotrichum trifolii.</title>
        <authorList>
            <person name="Gan P."/>
            <person name="Shirasu K."/>
        </authorList>
    </citation>
    <scope>NUCLEOTIDE SEQUENCE [LARGE SCALE GENOMIC DNA]</scope>
    <source>
        <strain evidence="1 2">543-2</strain>
    </source>
</reference>
<evidence type="ECO:0008006" key="3">
    <source>
        <dbReference type="Google" id="ProtNLM"/>
    </source>
</evidence>
<dbReference type="Proteomes" id="UP000295703">
    <property type="component" value="Unassembled WGS sequence"/>
</dbReference>
<organism evidence="1 2">
    <name type="scientific">Colletotrichum trifolii</name>
    <dbReference type="NCBI Taxonomy" id="5466"/>
    <lineage>
        <taxon>Eukaryota</taxon>
        <taxon>Fungi</taxon>
        <taxon>Dikarya</taxon>
        <taxon>Ascomycota</taxon>
        <taxon>Pezizomycotina</taxon>
        <taxon>Sordariomycetes</taxon>
        <taxon>Hypocreomycetidae</taxon>
        <taxon>Glomerellales</taxon>
        <taxon>Glomerellaceae</taxon>
        <taxon>Colletotrichum</taxon>
        <taxon>Colletotrichum orbiculare species complex</taxon>
    </lineage>
</organism>
<comment type="caution">
    <text evidence="1">The sequence shown here is derived from an EMBL/GenBank/DDBJ whole genome shotgun (WGS) entry which is preliminary data.</text>
</comment>
<dbReference type="AlphaFoldDB" id="A0A4R8RI95"/>